<protein>
    <submittedName>
        <fullName evidence="1">Uncharacterized protein</fullName>
    </submittedName>
</protein>
<dbReference type="AlphaFoldDB" id="A0A238H6P8"/>
<evidence type="ECO:0000313" key="2">
    <source>
        <dbReference type="Proteomes" id="UP000198460"/>
    </source>
</evidence>
<evidence type="ECO:0000313" key="1">
    <source>
        <dbReference type="EMBL" id="SMG01121.1"/>
    </source>
</evidence>
<name>A0A238H6P8_9BURK</name>
<gene>
    <name evidence="1" type="ORF">BSIN_4153</name>
</gene>
<reference evidence="1 2" key="1">
    <citation type="submission" date="2017-04" db="EMBL/GenBank/DDBJ databases">
        <authorList>
            <person name="Afonso C.L."/>
            <person name="Miller P.J."/>
            <person name="Scott M.A."/>
            <person name="Spackman E."/>
            <person name="Goraichik I."/>
            <person name="Dimitrov K.M."/>
            <person name="Suarez D.L."/>
            <person name="Swayne D.E."/>
        </authorList>
    </citation>
    <scope>NUCLEOTIDE SEQUENCE [LARGE SCALE GENOMIC DNA]</scope>
    <source>
        <strain evidence="1">LMG 28154</strain>
    </source>
</reference>
<dbReference type="Proteomes" id="UP000198460">
    <property type="component" value="Unassembled WGS sequence"/>
</dbReference>
<dbReference type="EMBL" id="FXAN01000067">
    <property type="protein sequence ID" value="SMG01121.1"/>
    <property type="molecule type" value="Genomic_DNA"/>
</dbReference>
<accession>A0A238H6P8</accession>
<organism evidence="1 2">
    <name type="scientific">Burkholderia singularis</name>
    <dbReference type="NCBI Taxonomy" id="1503053"/>
    <lineage>
        <taxon>Bacteria</taxon>
        <taxon>Pseudomonadati</taxon>
        <taxon>Pseudomonadota</taxon>
        <taxon>Betaproteobacteria</taxon>
        <taxon>Burkholderiales</taxon>
        <taxon>Burkholderiaceae</taxon>
        <taxon>Burkholderia</taxon>
        <taxon>pseudomallei group</taxon>
    </lineage>
</organism>
<proteinExistence type="predicted"/>
<sequence length="77" mass="7769">MTGFDSTVAATVVAQAVGHDGVRAGAGPIGHGQGSVRLFAGIATHTGSRQPRCEPPVLRCSGVMARAMARACAPDRP</sequence>